<dbReference type="AlphaFoldDB" id="A0A9E7D182"/>
<evidence type="ECO:0000256" key="6">
    <source>
        <dbReference type="ARBA" id="ARBA00023065"/>
    </source>
</evidence>
<reference evidence="12" key="1">
    <citation type="submission" date="2022-03" db="EMBL/GenBank/DDBJ databases">
        <title>Description of Abyssus ytuae gen. nov., sp. nov., a novel member of the family Flavobacteriaceae isolated from the sediment of Mariana Trench.</title>
        <authorList>
            <person name="Zhang J."/>
            <person name="Xu X."/>
        </authorList>
    </citation>
    <scope>NUCLEOTIDE SEQUENCE</scope>
    <source>
        <strain evidence="12">MT3330</strain>
    </source>
</reference>
<feature type="transmembrane region" description="Helical" evidence="11">
    <location>
        <begin position="93"/>
        <end position="116"/>
    </location>
</feature>
<dbReference type="RefSeq" id="WP_255842015.1">
    <property type="nucleotide sequence ID" value="NZ_CP094358.1"/>
</dbReference>
<keyword evidence="6 11" id="KW-0406">Ion transport</keyword>
<evidence type="ECO:0000256" key="9">
    <source>
        <dbReference type="ARBA" id="ARBA00035120"/>
    </source>
</evidence>
<name>A0A9E7D182_9FLAO</name>
<dbReference type="KEGG" id="fbm:MQE35_13655"/>
<protein>
    <recommendedName>
        <fullName evidence="11">Fluoride-specific ion channel FluC</fullName>
    </recommendedName>
</protein>
<keyword evidence="11" id="KW-0915">Sodium</keyword>
<evidence type="ECO:0000313" key="13">
    <source>
        <dbReference type="Proteomes" id="UP000831290"/>
    </source>
</evidence>
<dbReference type="EMBL" id="CP094358">
    <property type="protein sequence ID" value="UOB16778.1"/>
    <property type="molecule type" value="Genomic_DNA"/>
</dbReference>
<keyword evidence="2 11" id="KW-1003">Cell membrane</keyword>
<dbReference type="Pfam" id="PF02537">
    <property type="entry name" value="CRCB"/>
    <property type="match status" value="1"/>
</dbReference>
<keyword evidence="8 11" id="KW-0407">Ion channel</keyword>
<sequence length="120" mass="13147">MKQLLFVFIGGGIGSALRYLISKYLNTSFPYGTMLVNIAGCLLIGFFLSLAAKYNHFSQNQLLLLTTGFCGGFTTFSTFAFEKSIFLKNGDVLNFIIYTTLSIGIGIAAVFIGMWLGRTI</sequence>
<comment type="activity regulation">
    <text evidence="11">Na(+) is not transported, but it plays an essential structural role and its presence is essential for fluoride channel function.</text>
</comment>
<feature type="binding site" evidence="11">
    <location>
        <position position="74"/>
    </location>
    <ligand>
        <name>Na(+)</name>
        <dbReference type="ChEBI" id="CHEBI:29101"/>
        <note>structural</note>
    </ligand>
</feature>
<evidence type="ECO:0000256" key="11">
    <source>
        <dbReference type="HAMAP-Rule" id="MF_00454"/>
    </source>
</evidence>
<accession>A0A9E7D182</accession>
<proteinExistence type="inferred from homology"/>
<evidence type="ECO:0000256" key="4">
    <source>
        <dbReference type="ARBA" id="ARBA00022692"/>
    </source>
</evidence>
<feature type="transmembrane region" description="Helical" evidence="11">
    <location>
        <begin position="28"/>
        <end position="50"/>
    </location>
</feature>
<keyword evidence="7 11" id="KW-0472">Membrane</keyword>
<evidence type="ECO:0000256" key="8">
    <source>
        <dbReference type="ARBA" id="ARBA00023303"/>
    </source>
</evidence>
<dbReference type="GO" id="GO:0062054">
    <property type="term" value="F:fluoride channel activity"/>
    <property type="evidence" value="ECO:0007669"/>
    <property type="project" value="UniProtKB-UniRule"/>
</dbReference>
<keyword evidence="13" id="KW-1185">Reference proteome</keyword>
<evidence type="ECO:0000256" key="5">
    <source>
        <dbReference type="ARBA" id="ARBA00022989"/>
    </source>
</evidence>
<evidence type="ECO:0000256" key="10">
    <source>
        <dbReference type="ARBA" id="ARBA00035585"/>
    </source>
</evidence>
<comment type="similarity">
    <text evidence="9 11">Belongs to the fluoride channel Fluc/FEX (TC 1.A.43) family.</text>
</comment>
<dbReference type="PANTHER" id="PTHR28259:SF1">
    <property type="entry name" value="FLUORIDE EXPORT PROTEIN 1-RELATED"/>
    <property type="match status" value="1"/>
</dbReference>
<dbReference type="Proteomes" id="UP000831290">
    <property type="component" value="Chromosome"/>
</dbReference>
<dbReference type="GO" id="GO:0046872">
    <property type="term" value="F:metal ion binding"/>
    <property type="evidence" value="ECO:0007669"/>
    <property type="project" value="UniProtKB-KW"/>
</dbReference>
<keyword evidence="11" id="KW-0813">Transport</keyword>
<keyword evidence="5 11" id="KW-1133">Transmembrane helix</keyword>
<organism evidence="12 13">
    <name type="scientific">Abyssalbus ytuae</name>
    <dbReference type="NCBI Taxonomy" id="2926907"/>
    <lineage>
        <taxon>Bacteria</taxon>
        <taxon>Pseudomonadati</taxon>
        <taxon>Bacteroidota</taxon>
        <taxon>Flavobacteriia</taxon>
        <taxon>Flavobacteriales</taxon>
        <taxon>Flavobacteriaceae</taxon>
        <taxon>Abyssalbus</taxon>
    </lineage>
</organism>
<evidence type="ECO:0000256" key="1">
    <source>
        <dbReference type="ARBA" id="ARBA00004651"/>
    </source>
</evidence>
<keyword evidence="4 11" id="KW-0812">Transmembrane</keyword>
<dbReference type="InterPro" id="IPR003691">
    <property type="entry name" value="FluC"/>
</dbReference>
<comment type="subcellular location">
    <subcellularLocation>
        <location evidence="1 11">Cell membrane</location>
        <topology evidence="1 11">Multi-pass membrane protein</topology>
    </subcellularLocation>
</comment>
<dbReference type="GO" id="GO:0140114">
    <property type="term" value="P:cellular detoxification of fluoride"/>
    <property type="evidence" value="ECO:0007669"/>
    <property type="project" value="UniProtKB-UniRule"/>
</dbReference>
<keyword evidence="3" id="KW-0997">Cell inner membrane</keyword>
<feature type="transmembrane region" description="Helical" evidence="11">
    <location>
        <begin position="62"/>
        <end position="81"/>
    </location>
</feature>
<dbReference type="HAMAP" id="MF_00454">
    <property type="entry name" value="FluC"/>
    <property type="match status" value="1"/>
</dbReference>
<comment type="function">
    <text evidence="11">Fluoride-specific ion channel. Important for reducing fluoride concentration in the cell, thus reducing its toxicity.</text>
</comment>
<dbReference type="GO" id="GO:0005886">
    <property type="term" value="C:plasma membrane"/>
    <property type="evidence" value="ECO:0007669"/>
    <property type="project" value="UniProtKB-SubCell"/>
</dbReference>
<dbReference type="PANTHER" id="PTHR28259">
    <property type="entry name" value="FLUORIDE EXPORT PROTEIN 1-RELATED"/>
    <property type="match status" value="1"/>
</dbReference>
<keyword evidence="11" id="KW-0479">Metal-binding</keyword>
<dbReference type="NCBIfam" id="TIGR00494">
    <property type="entry name" value="crcB"/>
    <property type="match status" value="1"/>
</dbReference>
<evidence type="ECO:0000313" key="12">
    <source>
        <dbReference type="EMBL" id="UOB16778.1"/>
    </source>
</evidence>
<feature type="binding site" evidence="11">
    <location>
        <position position="71"/>
    </location>
    <ligand>
        <name>Na(+)</name>
        <dbReference type="ChEBI" id="CHEBI:29101"/>
        <note>structural</note>
    </ligand>
</feature>
<comment type="catalytic activity">
    <reaction evidence="10">
        <text>fluoride(in) = fluoride(out)</text>
        <dbReference type="Rhea" id="RHEA:76159"/>
        <dbReference type="ChEBI" id="CHEBI:17051"/>
    </reaction>
    <physiologicalReaction direction="left-to-right" evidence="10">
        <dbReference type="Rhea" id="RHEA:76160"/>
    </physiologicalReaction>
</comment>
<gene>
    <name evidence="11 12" type="primary">crcB</name>
    <name evidence="11" type="synonym">fluC</name>
    <name evidence="12" type="ORF">MQE35_13655</name>
</gene>
<evidence type="ECO:0000256" key="2">
    <source>
        <dbReference type="ARBA" id="ARBA00022475"/>
    </source>
</evidence>
<evidence type="ECO:0000256" key="3">
    <source>
        <dbReference type="ARBA" id="ARBA00022519"/>
    </source>
</evidence>
<evidence type="ECO:0000256" key="7">
    <source>
        <dbReference type="ARBA" id="ARBA00023136"/>
    </source>
</evidence>